<feature type="region of interest" description="Disordered" evidence="1">
    <location>
        <begin position="24"/>
        <end position="58"/>
    </location>
</feature>
<dbReference type="EMBL" id="JAUSWG010000002">
    <property type="protein sequence ID" value="MDQ0555512.1"/>
    <property type="molecule type" value="Genomic_DNA"/>
</dbReference>
<proteinExistence type="predicted"/>
<sequence>MNKRILGLVLVGVLALGITGCASSQKGTKSNANTATAKEEVSDKKDIPEGLDKELGNGDVVLSTTGGTTENGNTPVVFAEKDTQLCQIGLSTENFDGSKLSYVYIDGMLNTKEQLGEMSQITMTLQDNSLKEGEHKVEVVQYDNDEQTGTPITYKIVSYEVKSK</sequence>
<organism evidence="3 4">
    <name type="scientific">Paraclostridium ghonii</name>
    <dbReference type="NCBI Taxonomy" id="29358"/>
    <lineage>
        <taxon>Bacteria</taxon>
        <taxon>Bacillati</taxon>
        <taxon>Bacillota</taxon>
        <taxon>Clostridia</taxon>
        <taxon>Peptostreptococcales</taxon>
        <taxon>Peptostreptococcaceae</taxon>
        <taxon>Paraclostridium</taxon>
    </lineage>
</organism>
<evidence type="ECO:0000256" key="1">
    <source>
        <dbReference type="SAM" id="MobiDB-lite"/>
    </source>
</evidence>
<evidence type="ECO:0000313" key="3">
    <source>
        <dbReference type="EMBL" id="MDQ0555512.1"/>
    </source>
</evidence>
<protein>
    <recommendedName>
        <fullName evidence="5">Lipoprotein</fullName>
    </recommendedName>
</protein>
<dbReference type="PROSITE" id="PS51257">
    <property type="entry name" value="PROKAR_LIPOPROTEIN"/>
    <property type="match status" value="1"/>
</dbReference>
<feature type="compositionally biased region" description="Basic and acidic residues" evidence="1">
    <location>
        <begin position="37"/>
        <end position="56"/>
    </location>
</feature>
<feature type="signal peptide" evidence="2">
    <location>
        <begin position="1"/>
        <end position="24"/>
    </location>
</feature>
<comment type="caution">
    <text evidence="3">The sequence shown here is derived from an EMBL/GenBank/DDBJ whole genome shotgun (WGS) entry which is preliminary data.</text>
</comment>
<evidence type="ECO:0000313" key="4">
    <source>
        <dbReference type="Proteomes" id="UP001232584"/>
    </source>
</evidence>
<feature type="chain" id="PRO_5046314006" description="Lipoprotein" evidence="2">
    <location>
        <begin position="25"/>
        <end position="164"/>
    </location>
</feature>
<dbReference type="RefSeq" id="WP_307502829.1">
    <property type="nucleotide sequence ID" value="NZ_BAAACE010000029.1"/>
</dbReference>
<gene>
    <name evidence="3" type="ORF">QOZ92_000625</name>
</gene>
<name>A0ABU0MX77_9FIRM</name>
<accession>A0ABU0MX77</accession>
<keyword evidence="4" id="KW-1185">Reference proteome</keyword>
<reference evidence="3 4" key="1">
    <citation type="submission" date="2023-07" db="EMBL/GenBank/DDBJ databases">
        <title>Genomic Encyclopedia of Type Strains, Phase IV (KMG-IV): sequencing the most valuable type-strain genomes for metagenomic binning, comparative biology and taxonomic classification.</title>
        <authorList>
            <person name="Goeker M."/>
        </authorList>
    </citation>
    <scope>NUCLEOTIDE SEQUENCE [LARGE SCALE GENOMIC DNA]</scope>
    <source>
        <strain evidence="3 4">DSM 15049</strain>
    </source>
</reference>
<evidence type="ECO:0000256" key="2">
    <source>
        <dbReference type="SAM" id="SignalP"/>
    </source>
</evidence>
<evidence type="ECO:0008006" key="5">
    <source>
        <dbReference type="Google" id="ProtNLM"/>
    </source>
</evidence>
<keyword evidence="2" id="KW-0732">Signal</keyword>
<feature type="compositionally biased region" description="Polar residues" evidence="1">
    <location>
        <begin position="24"/>
        <end position="36"/>
    </location>
</feature>
<dbReference type="Proteomes" id="UP001232584">
    <property type="component" value="Unassembled WGS sequence"/>
</dbReference>